<protein>
    <submittedName>
        <fullName evidence="1">Uncharacterized protein</fullName>
    </submittedName>
</protein>
<organism evidence="1 2">
    <name type="scientific">Pholiota conissans</name>
    <dbReference type="NCBI Taxonomy" id="109636"/>
    <lineage>
        <taxon>Eukaryota</taxon>
        <taxon>Fungi</taxon>
        <taxon>Dikarya</taxon>
        <taxon>Basidiomycota</taxon>
        <taxon>Agaricomycotina</taxon>
        <taxon>Agaricomycetes</taxon>
        <taxon>Agaricomycetidae</taxon>
        <taxon>Agaricales</taxon>
        <taxon>Agaricineae</taxon>
        <taxon>Strophariaceae</taxon>
        <taxon>Pholiota</taxon>
    </lineage>
</organism>
<keyword evidence="2" id="KW-1185">Reference proteome</keyword>
<name>A0A9P5Z1A7_9AGAR</name>
<comment type="caution">
    <text evidence="1">The sequence shown here is derived from an EMBL/GenBank/DDBJ whole genome shotgun (WGS) entry which is preliminary data.</text>
</comment>
<dbReference type="EMBL" id="MU155254">
    <property type="protein sequence ID" value="KAF9477646.1"/>
    <property type="molecule type" value="Genomic_DNA"/>
</dbReference>
<sequence>MIIPTFGVLHITSVNRAGHFLLTTPPEAGRCYFHEAPRSEEDSMKIGNIATCESLKFCISSLRNFHARRLQTRRSTIFAAAAMIKGSNRPSKLKPHHITAPCRPSHVVPPARPVRRYISKRERIHFDLGVQNSKLRKSGAWRTLLLGVRIEKKMPLVDTSADPIGAMRCTRDPLASISGSA</sequence>
<dbReference type="Proteomes" id="UP000807469">
    <property type="component" value="Unassembled WGS sequence"/>
</dbReference>
<gene>
    <name evidence="1" type="ORF">BDN70DRAFT_96140</name>
</gene>
<evidence type="ECO:0000313" key="2">
    <source>
        <dbReference type="Proteomes" id="UP000807469"/>
    </source>
</evidence>
<dbReference type="AlphaFoldDB" id="A0A9P5Z1A7"/>
<proteinExistence type="predicted"/>
<evidence type="ECO:0000313" key="1">
    <source>
        <dbReference type="EMBL" id="KAF9477646.1"/>
    </source>
</evidence>
<reference evidence="1" key="1">
    <citation type="submission" date="2020-11" db="EMBL/GenBank/DDBJ databases">
        <authorList>
            <consortium name="DOE Joint Genome Institute"/>
            <person name="Ahrendt S."/>
            <person name="Riley R."/>
            <person name="Andreopoulos W."/>
            <person name="Labutti K."/>
            <person name="Pangilinan J."/>
            <person name="Ruiz-Duenas F.J."/>
            <person name="Barrasa J.M."/>
            <person name="Sanchez-Garcia M."/>
            <person name="Camarero S."/>
            <person name="Miyauchi S."/>
            <person name="Serrano A."/>
            <person name="Linde D."/>
            <person name="Babiker R."/>
            <person name="Drula E."/>
            <person name="Ayuso-Fernandez I."/>
            <person name="Pacheco R."/>
            <person name="Padilla G."/>
            <person name="Ferreira P."/>
            <person name="Barriuso J."/>
            <person name="Kellner H."/>
            <person name="Castanera R."/>
            <person name="Alfaro M."/>
            <person name="Ramirez L."/>
            <person name="Pisabarro A.G."/>
            <person name="Kuo A."/>
            <person name="Tritt A."/>
            <person name="Lipzen A."/>
            <person name="He G."/>
            <person name="Yan M."/>
            <person name="Ng V."/>
            <person name="Cullen D."/>
            <person name="Martin F."/>
            <person name="Rosso M.-N."/>
            <person name="Henrissat B."/>
            <person name="Hibbett D."/>
            <person name="Martinez A.T."/>
            <person name="Grigoriev I.V."/>
        </authorList>
    </citation>
    <scope>NUCLEOTIDE SEQUENCE</scope>
    <source>
        <strain evidence="1">CIRM-BRFM 674</strain>
    </source>
</reference>
<accession>A0A9P5Z1A7</accession>